<evidence type="ECO:0000313" key="2">
    <source>
        <dbReference type="EMBL" id="KOX95240.1"/>
    </source>
</evidence>
<dbReference type="RefSeq" id="WP_053966990.1">
    <property type="nucleotide sequence ID" value="NZ_LIUF01000001.1"/>
</dbReference>
<dbReference type="SUPFAM" id="SSF53335">
    <property type="entry name" value="S-adenosyl-L-methionine-dependent methyltransferases"/>
    <property type="match status" value="1"/>
</dbReference>
<dbReference type="Gene3D" id="3.40.50.150">
    <property type="entry name" value="Vaccinia Virus protein VP39"/>
    <property type="match status" value="1"/>
</dbReference>
<comment type="caution">
    <text evidence="2">The sequence shown here is derived from an EMBL/GenBank/DDBJ whole genome shotgun (WGS) entry which is preliminary data.</text>
</comment>
<dbReference type="InterPro" id="IPR041698">
    <property type="entry name" value="Methyltransf_25"/>
</dbReference>
<dbReference type="PANTHER" id="PTHR43667:SF2">
    <property type="entry name" value="FATTY ACID C-METHYL TRANSFERASE"/>
    <property type="match status" value="1"/>
</dbReference>
<dbReference type="Pfam" id="PF13649">
    <property type="entry name" value="Methyltransf_25"/>
    <property type="match status" value="1"/>
</dbReference>
<dbReference type="InterPro" id="IPR050723">
    <property type="entry name" value="CFA/CMAS"/>
</dbReference>
<name>A0A0N0UA19_9EURY</name>
<dbReference type="AlphaFoldDB" id="A0A0N0UA19"/>
<reference evidence="2 3" key="1">
    <citation type="submission" date="2015-08" db="EMBL/GenBank/DDBJ databases">
        <title>Genomes of Isolates from Cabo Rojo, PR.</title>
        <authorList>
            <person name="Sanchez-Nieves R.L."/>
            <person name="Montalvo-Rodriguez R."/>
        </authorList>
    </citation>
    <scope>NUCLEOTIDE SEQUENCE [LARGE SCALE GENOMIC DNA]</scope>
    <source>
        <strain evidence="2 3">SL3</strain>
    </source>
</reference>
<proteinExistence type="predicted"/>
<dbReference type="InterPro" id="IPR029063">
    <property type="entry name" value="SAM-dependent_MTases_sf"/>
</dbReference>
<dbReference type="PATRIC" id="fig|1705562.3.peg.2020"/>
<dbReference type="PANTHER" id="PTHR43667">
    <property type="entry name" value="CYCLOPROPANE-FATTY-ACYL-PHOSPHOLIPID SYNTHASE"/>
    <property type="match status" value="1"/>
</dbReference>
<evidence type="ECO:0000313" key="3">
    <source>
        <dbReference type="Proteomes" id="UP000037729"/>
    </source>
</evidence>
<dbReference type="CDD" id="cd02440">
    <property type="entry name" value="AdoMet_MTases"/>
    <property type="match status" value="1"/>
</dbReference>
<organism evidence="2 3">
    <name type="scientific">Haloarcula rubripromontorii</name>
    <dbReference type="NCBI Taxonomy" id="1705562"/>
    <lineage>
        <taxon>Archaea</taxon>
        <taxon>Methanobacteriati</taxon>
        <taxon>Methanobacteriota</taxon>
        <taxon>Stenosarchaea group</taxon>
        <taxon>Halobacteria</taxon>
        <taxon>Halobacteriales</taxon>
        <taxon>Haloarculaceae</taxon>
        <taxon>Haloarcula</taxon>
    </lineage>
</organism>
<evidence type="ECO:0000259" key="1">
    <source>
        <dbReference type="Pfam" id="PF13649"/>
    </source>
</evidence>
<gene>
    <name evidence="2" type="ORF">AMS69_05165</name>
</gene>
<dbReference type="STRING" id="1705562.AMS69_05165"/>
<keyword evidence="3" id="KW-1185">Reference proteome</keyword>
<protein>
    <recommendedName>
        <fullName evidence="1">Methyltransferase domain-containing protein</fullName>
    </recommendedName>
</protein>
<dbReference type="EMBL" id="LIUF01000001">
    <property type="protein sequence ID" value="KOX95240.1"/>
    <property type="molecule type" value="Genomic_DNA"/>
</dbReference>
<accession>A0A0N0UA19</accession>
<dbReference type="OrthoDB" id="1018at2157"/>
<dbReference type="Proteomes" id="UP000037729">
    <property type="component" value="Unassembled WGS sequence"/>
</dbReference>
<sequence length="277" mass="29872">MPLSDPEDYYDENDEIEWDRLAATLHGQLEWTGTVEQLEANLPDTGHVLDVGGGAGRYAVWLAEQGYDVTLVDPSEGQRAIAREKIAGHGHEERVTVRAGDVRDLGFDRDVFDATLCLGGPLSHVLNADERVAAVQELKRVTKSGGPVFASVMGRLNWLVLSLVRGSDHLVDAAELAETGDYDRSFVAQLGHDAAFTETHFFRADEFEALLEAGGATVETLVGLEGLASVLAAAPLRGTADELSAHQRAGVRALVDELRTDRTVADMSAHMLAVCRA</sequence>
<feature type="domain" description="Methyltransferase" evidence="1">
    <location>
        <begin position="48"/>
        <end position="146"/>
    </location>
</feature>